<accession>A0A6P2BRI7</accession>
<dbReference type="InterPro" id="IPR000835">
    <property type="entry name" value="HTH_MarR-typ"/>
</dbReference>
<dbReference type="RefSeq" id="WP_145858281.1">
    <property type="nucleotide sequence ID" value="NZ_RPFW01000006.1"/>
</dbReference>
<proteinExistence type="predicted"/>
<dbReference type="OrthoDB" id="3174724at2"/>
<keyword evidence="3" id="KW-1185">Reference proteome</keyword>
<dbReference type="SMART" id="SM00347">
    <property type="entry name" value="HTH_MARR"/>
    <property type="match status" value="1"/>
</dbReference>
<reference evidence="2 3" key="1">
    <citation type="submission" date="2018-11" db="EMBL/GenBank/DDBJ databases">
        <title>Trebonia kvetii gen.nov., sp.nov., a novel acidophilic actinobacterium, and proposal of the new actinobacterial family Treboniaceae fam. nov.</title>
        <authorList>
            <person name="Rapoport D."/>
            <person name="Sagova-Mareckova M."/>
            <person name="Sedlacek I."/>
            <person name="Provaznik J."/>
            <person name="Kralova S."/>
            <person name="Pavlinic D."/>
            <person name="Benes V."/>
            <person name="Kopecky J."/>
        </authorList>
    </citation>
    <scope>NUCLEOTIDE SEQUENCE [LARGE SCALE GENOMIC DNA]</scope>
    <source>
        <strain evidence="2 3">15Tr583</strain>
    </source>
</reference>
<feature type="domain" description="HTH marR-type" evidence="1">
    <location>
        <begin position="1"/>
        <end position="146"/>
    </location>
</feature>
<comment type="caution">
    <text evidence="2">The sequence shown here is derived from an EMBL/GenBank/DDBJ whole genome shotgun (WGS) entry which is preliminary data.</text>
</comment>
<sequence length="153" mass="17256">MTDVVTDDGAEPEPYRHTGYLLRRAQQLHVATWARIVSTDISTVQYSILVVLDRAGELSQRELCDEVDLDRSTMADLVARMERHGLIARRRDPADARRKTVALTDHGLAERMRLQPLVDQVEDALTGAFKGPARDCLRDTLRMMLAQQDSAAR</sequence>
<dbReference type="InterPro" id="IPR039422">
    <property type="entry name" value="MarR/SlyA-like"/>
</dbReference>
<dbReference type="GO" id="GO:0003700">
    <property type="term" value="F:DNA-binding transcription factor activity"/>
    <property type="evidence" value="ECO:0007669"/>
    <property type="project" value="InterPro"/>
</dbReference>
<dbReference type="Gene3D" id="1.10.10.10">
    <property type="entry name" value="Winged helix-like DNA-binding domain superfamily/Winged helix DNA-binding domain"/>
    <property type="match status" value="1"/>
</dbReference>
<evidence type="ECO:0000313" key="3">
    <source>
        <dbReference type="Proteomes" id="UP000460272"/>
    </source>
</evidence>
<dbReference type="PROSITE" id="PS50995">
    <property type="entry name" value="HTH_MARR_2"/>
    <property type="match status" value="1"/>
</dbReference>
<gene>
    <name evidence="2" type="ORF">EAS64_29185</name>
</gene>
<dbReference type="SUPFAM" id="SSF46785">
    <property type="entry name" value="Winged helix' DNA-binding domain"/>
    <property type="match status" value="1"/>
</dbReference>
<organism evidence="2 3">
    <name type="scientific">Trebonia kvetii</name>
    <dbReference type="NCBI Taxonomy" id="2480626"/>
    <lineage>
        <taxon>Bacteria</taxon>
        <taxon>Bacillati</taxon>
        <taxon>Actinomycetota</taxon>
        <taxon>Actinomycetes</taxon>
        <taxon>Streptosporangiales</taxon>
        <taxon>Treboniaceae</taxon>
        <taxon>Trebonia</taxon>
    </lineage>
</organism>
<dbReference type="PANTHER" id="PTHR33164">
    <property type="entry name" value="TRANSCRIPTIONAL REGULATOR, MARR FAMILY"/>
    <property type="match status" value="1"/>
</dbReference>
<dbReference type="EMBL" id="RPFW01000006">
    <property type="protein sequence ID" value="TVZ01570.1"/>
    <property type="molecule type" value="Genomic_DNA"/>
</dbReference>
<dbReference type="PRINTS" id="PR00598">
    <property type="entry name" value="HTHMARR"/>
</dbReference>
<dbReference type="Proteomes" id="UP000460272">
    <property type="component" value="Unassembled WGS sequence"/>
</dbReference>
<dbReference type="PANTHER" id="PTHR33164:SF95">
    <property type="entry name" value="TRANSCRIPTIONAL REGULATOR"/>
    <property type="match status" value="1"/>
</dbReference>
<protein>
    <submittedName>
        <fullName evidence="2">MarR family transcriptional regulator</fullName>
    </submittedName>
</protein>
<name>A0A6P2BRI7_9ACTN</name>
<dbReference type="InterPro" id="IPR036388">
    <property type="entry name" value="WH-like_DNA-bd_sf"/>
</dbReference>
<evidence type="ECO:0000259" key="1">
    <source>
        <dbReference type="PROSITE" id="PS50995"/>
    </source>
</evidence>
<evidence type="ECO:0000313" key="2">
    <source>
        <dbReference type="EMBL" id="TVZ01570.1"/>
    </source>
</evidence>
<dbReference type="Pfam" id="PF12802">
    <property type="entry name" value="MarR_2"/>
    <property type="match status" value="1"/>
</dbReference>
<dbReference type="AlphaFoldDB" id="A0A6P2BRI7"/>
<dbReference type="GO" id="GO:0006950">
    <property type="term" value="P:response to stress"/>
    <property type="evidence" value="ECO:0007669"/>
    <property type="project" value="TreeGrafter"/>
</dbReference>
<dbReference type="InterPro" id="IPR036390">
    <property type="entry name" value="WH_DNA-bd_sf"/>
</dbReference>